<organism evidence="8 9">
    <name type="scientific">Butyrivibrio fibrisolvens DSM 3071</name>
    <dbReference type="NCBI Taxonomy" id="1121131"/>
    <lineage>
        <taxon>Bacteria</taxon>
        <taxon>Bacillati</taxon>
        <taxon>Bacillota</taxon>
        <taxon>Clostridia</taxon>
        <taxon>Lachnospirales</taxon>
        <taxon>Lachnospiraceae</taxon>
        <taxon>Butyrivibrio</taxon>
    </lineage>
</organism>
<dbReference type="InterPro" id="IPR014721">
    <property type="entry name" value="Ribsml_uS5_D2-typ_fold_subgr"/>
</dbReference>
<name>A0A1M6C5Q3_BUTFI</name>
<dbReference type="RefSeq" id="WP_073389358.1">
    <property type="nucleotide sequence ID" value="NZ_FQXK01000033.1"/>
</dbReference>
<dbReference type="HAMAP" id="MF_00227">
    <property type="entry name" value="RNase_P"/>
    <property type="match status" value="1"/>
</dbReference>
<dbReference type="GO" id="GO:0001682">
    <property type="term" value="P:tRNA 5'-leader removal"/>
    <property type="evidence" value="ECO:0007669"/>
    <property type="project" value="UniProtKB-UniRule"/>
</dbReference>
<evidence type="ECO:0000256" key="2">
    <source>
        <dbReference type="ARBA" id="ARBA00022722"/>
    </source>
</evidence>
<dbReference type="SUPFAM" id="SSF54211">
    <property type="entry name" value="Ribosomal protein S5 domain 2-like"/>
    <property type="match status" value="1"/>
</dbReference>
<dbReference type="EC" id="3.1.26.5" evidence="6 7"/>
<keyword evidence="3 6" id="KW-0255">Endonuclease</keyword>
<keyword evidence="1 6" id="KW-0819">tRNA processing</keyword>
<dbReference type="Proteomes" id="UP000184278">
    <property type="component" value="Unassembled WGS sequence"/>
</dbReference>
<dbReference type="PANTHER" id="PTHR33992:SF1">
    <property type="entry name" value="RIBONUCLEASE P PROTEIN COMPONENT"/>
    <property type="match status" value="1"/>
</dbReference>
<dbReference type="GO" id="GO:0042781">
    <property type="term" value="F:3'-tRNA processing endoribonuclease activity"/>
    <property type="evidence" value="ECO:0007669"/>
    <property type="project" value="TreeGrafter"/>
</dbReference>
<keyword evidence="2 6" id="KW-0540">Nuclease</keyword>
<dbReference type="GeneID" id="89511792"/>
<comment type="subunit">
    <text evidence="6">Consists of a catalytic RNA component (M1 or rnpB) and a protein subunit.</text>
</comment>
<sequence>MKSLRKSHEFKNVYNNGRSIADRYLVLYVWENKTQDSYLGISCSKKIGNSVVRHHFARLIREIVRLHEQMFNSGLNIVVVARSASKDADYHTLEDSFLKLMARAHLMQNSEQV</sequence>
<keyword evidence="4 6" id="KW-0378">Hydrolase</keyword>
<keyword evidence="5 6" id="KW-0694">RNA-binding</keyword>
<evidence type="ECO:0000256" key="1">
    <source>
        <dbReference type="ARBA" id="ARBA00022694"/>
    </source>
</evidence>
<protein>
    <recommendedName>
        <fullName evidence="6 7">Ribonuclease P protein component</fullName>
        <shortName evidence="6">RNase P protein</shortName>
        <shortName evidence="6">RNaseP protein</shortName>
        <ecNumber evidence="6 7">3.1.26.5</ecNumber>
    </recommendedName>
    <alternativeName>
        <fullName evidence="6">Protein C5</fullName>
    </alternativeName>
</protein>
<comment type="function">
    <text evidence="6">RNaseP catalyzes the removal of the 5'-leader sequence from pre-tRNA to produce the mature 5'-terminus. It can also cleave other RNA substrates such as 4.5S RNA. The protein component plays an auxiliary but essential role in vivo by binding to the 5'-leader sequence and broadening the substrate specificity of the ribozyme.</text>
</comment>
<evidence type="ECO:0000256" key="5">
    <source>
        <dbReference type="ARBA" id="ARBA00022884"/>
    </source>
</evidence>
<dbReference type="PANTHER" id="PTHR33992">
    <property type="entry name" value="RIBONUCLEASE P PROTEIN COMPONENT"/>
    <property type="match status" value="1"/>
</dbReference>
<dbReference type="Pfam" id="PF00825">
    <property type="entry name" value="Ribonuclease_P"/>
    <property type="match status" value="1"/>
</dbReference>
<dbReference type="InterPro" id="IPR020568">
    <property type="entry name" value="Ribosomal_Su5_D2-typ_SF"/>
</dbReference>
<evidence type="ECO:0000256" key="4">
    <source>
        <dbReference type="ARBA" id="ARBA00022801"/>
    </source>
</evidence>
<dbReference type="Gene3D" id="3.30.230.10">
    <property type="match status" value="1"/>
</dbReference>
<proteinExistence type="inferred from homology"/>
<evidence type="ECO:0000313" key="8">
    <source>
        <dbReference type="EMBL" id="SHI56339.1"/>
    </source>
</evidence>
<dbReference type="InterPro" id="IPR000100">
    <property type="entry name" value="RNase_P"/>
</dbReference>
<evidence type="ECO:0000256" key="6">
    <source>
        <dbReference type="HAMAP-Rule" id="MF_00227"/>
    </source>
</evidence>
<gene>
    <name evidence="6" type="primary">rnpA</name>
    <name evidence="8" type="ORF">SAMN02745229_03283</name>
</gene>
<comment type="catalytic activity">
    <reaction evidence="6">
        <text>Endonucleolytic cleavage of RNA, removing 5'-extranucleotides from tRNA precursor.</text>
        <dbReference type="EC" id="3.1.26.5"/>
    </reaction>
</comment>
<dbReference type="GO" id="GO:0030677">
    <property type="term" value="C:ribonuclease P complex"/>
    <property type="evidence" value="ECO:0007669"/>
    <property type="project" value="TreeGrafter"/>
</dbReference>
<accession>A0A1M6C5Q3</accession>
<dbReference type="NCBIfam" id="TIGR00188">
    <property type="entry name" value="rnpA"/>
    <property type="match status" value="1"/>
</dbReference>
<comment type="similarity">
    <text evidence="6">Belongs to the RnpA family.</text>
</comment>
<dbReference type="AlphaFoldDB" id="A0A1M6C5Q3"/>
<dbReference type="GO" id="GO:0004526">
    <property type="term" value="F:ribonuclease P activity"/>
    <property type="evidence" value="ECO:0007669"/>
    <property type="project" value="UniProtKB-UniRule"/>
</dbReference>
<evidence type="ECO:0000313" key="9">
    <source>
        <dbReference type="Proteomes" id="UP000184278"/>
    </source>
</evidence>
<dbReference type="OrthoDB" id="9810867at2"/>
<reference evidence="9" key="1">
    <citation type="submission" date="2016-11" db="EMBL/GenBank/DDBJ databases">
        <authorList>
            <person name="Varghese N."/>
            <person name="Submissions S."/>
        </authorList>
    </citation>
    <scope>NUCLEOTIDE SEQUENCE [LARGE SCALE GENOMIC DNA]</scope>
    <source>
        <strain evidence="9">DSM 3071</strain>
    </source>
</reference>
<evidence type="ECO:0000256" key="7">
    <source>
        <dbReference type="NCBIfam" id="TIGR00188"/>
    </source>
</evidence>
<keyword evidence="9" id="KW-1185">Reference proteome</keyword>
<dbReference type="GO" id="GO:0000049">
    <property type="term" value="F:tRNA binding"/>
    <property type="evidence" value="ECO:0007669"/>
    <property type="project" value="UniProtKB-UniRule"/>
</dbReference>
<dbReference type="STRING" id="1121131.SAMN02745229_03283"/>
<dbReference type="EMBL" id="FQXK01000033">
    <property type="protein sequence ID" value="SHI56339.1"/>
    <property type="molecule type" value="Genomic_DNA"/>
</dbReference>
<evidence type="ECO:0000256" key="3">
    <source>
        <dbReference type="ARBA" id="ARBA00022759"/>
    </source>
</evidence>